<feature type="compositionally biased region" description="Basic and acidic residues" evidence="1">
    <location>
        <begin position="106"/>
        <end position="117"/>
    </location>
</feature>
<evidence type="ECO:0000313" key="2">
    <source>
        <dbReference type="EMBL" id="KAJ8348625.1"/>
    </source>
</evidence>
<evidence type="ECO:0000313" key="3">
    <source>
        <dbReference type="Proteomes" id="UP001152622"/>
    </source>
</evidence>
<organism evidence="2 3">
    <name type="scientific">Synaphobranchus kaupii</name>
    <name type="common">Kaup's arrowtooth eel</name>
    <dbReference type="NCBI Taxonomy" id="118154"/>
    <lineage>
        <taxon>Eukaryota</taxon>
        <taxon>Metazoa</taxon>
        <taxon>Chordata</taxon>
        <taxon>Craniata</taxon>
        <taxon>Vertebrata</taxon>
        <taxon>Euteleostomi</taxon>
        <taxon>Actinopterygii</taxon>
        <taxon>Neopterygii</taxon>
        <taxon>Teleostei</taxon>
        <taxon>Anguilliformes</taxon>
        <taxon>Synaphobranchidae</taxon>
        <taxon>Synaphobranchus</taxon>
    </lineage>
</organism>
<reference evidence="2" key="1">
    <citation type="journal article" date="2023" name="Science">
        <title>Genome structures resolve the early diversification of teleost fishes.</title>
        <authorList>
            <person name="Parey E."/>
            <person name="Louis A."/>
            <person name="Montfort J."/>
            <person name="Bouchez O."/>
            <person name="Roques C."/>
            <person name="Iampietro C."/>
            <person name="Lluch J."/>
            <person name="Castinel A."/>
            <person name="Donnadieu C."/>
            <person name="Desvignes T."/>
            <person name="Floi Bucao C."/>
            <person name="Jouanno E."/>
            <person name="Wen M."/>
            <person name="Mejri S."/>
            <person name="Dirks R."/>
            <person name="Jansen H."/>
            <person name="Henkel C."/>
            <person name="Chen W.J."/>
            <person name="Zahm M."/>
            <person name="Cabau C."/>
            <person name="Klopp C."/>
            <person name="Thompson A.W."/>
            <person name="Robinson-Rechavi M."/>
            <person name="Braasch I."/>
            <person name="Lecointre G."/>
            <person name="Bobe J."/>
            <person name="Postlethwait J.H."/>
            <person name="Berthelot C."/>
            <person name="Roest Crollius H."/>
            <person name="Guiguen Y."/>
        </authorList>
    </citation>
    <scope>NUCLEOTIDE SEQUENCE</scope>
    <source>
        <strain evidence="2">WJC10195</strain>
    </source>
</reference>
<keyword evidence="3" id="KW-1185">Reference proteome</keyword>
<feature type="region of interest" description="Disordered" evidence="1">
    <location>
        <begin position="65"/>
        <end position="120"/>
    </location>
</feature>
<name>A0A9Q1F0H9_SYNKA</name>
<protein>
    <submittedName>
        <fullName evidence="2">Uncharacterized protein</fullName>
    </submittedName>
</protein>
<proteinExistence type="predicted"/>
<dbReference type="AlphaFoldDB" id="A0A9Q1F0H9"/>
<feature type="compositionally biased region" description="Polar residues" evidence="1">
    <location>
        <begin position="24"/>
        <end position="34"/>
    </location>
</feature>
<accession>A0A9Q1F0H9</accession>
<gene>
    <name evidence="2" type="ORF">SKAU_G00272140</name>
</gene>
<evidence type="ECO:0000256" key="1">
    <source>
        <dbReference type="SAM" id="MobiDB-lite"/>
    </source>
</evidence>
<sequence>MLNSAGAVDRLKGPSVSGIPAPSSWPTDSQLLSSPRATARQFDLILQHLSRTGRNRNMRQTAVPSRAFQHSMAPSPGGSEDPLGVTAGLNPGHVPDPPHQPTLGLRRPDHPVTKQEGPRQTTGFTKAVRHVVQHTYIGEYSDVEQRRVHPYG</sequence>
<dbReference type="Proteomes" id="UP001152622">
    <property type="component" value="Chromosome 10"/>
</dbReference>
<comment type="caution">
    <text evidence="2">The sequence shown here is derived from an EMBL/GenBank/DDBJ whole genome shotgun (WGS) entry which is preliminary data.</text>
</comment>
<dbReference type="EMBL" id="JAINUF010000010">
    <property type="protein sequence ID" value="KAJ8348625.1"/>
    <property type="molecule type" value="Genomic_DNA"/>
</dbReference>
<feature type="region of interest" description="Disordered" evidence="1">
    <location>
        <begin position="1"/>
        <end position="34"/>
    </location>
</feature>